<feature type="transmembrane region" description="Helical" evidence="3">
    <location>
        <begin position="281"/>
        <end position="304"/>
    </location>
</feature>
<feature type="transmembrane region" description="Helical" evidence="3">
    <location>
        <begin position="245"/>
        <end position="269"/>
    </location>
</feature>
<reference evidence="4 5" key="1">
    <citation type="submission" date="2019-07" db="EMBL/GenBank/DDBJ databases">
        <title>Genomics analysis of Aphanomyces spp. identifies a new class of oomycete effector associated with host adaptation.</title>
        <authorList>
            <person name="Gaulin E."/>
        </authorList>
    </citation>
    <scope>NUCLEOTIDE SEQUENCE [LARGE SCALE GENOMIC DNA]</scope>
    <source>
        <strain evidence="4 5">ATCC 201684</strain>
    </source>
</reference>
<evidence type="ECO:0000256" key="1">
    <source>
        <dbReference type="SAM" id="Coils"/>
    </source>
</evidence>
<dbReference type="EMBL" id="VJMJ01000084">
    <property type="protein sequence ID" value="KAF0737369.1"/>
    <property type="molecule type" value="Genomic_DNA"/>
</dbReference>
<comment type="caution">
    <text evidence="4">The sequence shown here is derived from an EMBL/GenBank/DDBJ whole genome shotgun (WGS) entry which is preliminary data.</text>
</comment>
<keyword evidence="3" id="KW-0472">Membrane</keyword>
<feature type="region of interest" description="Disordered" evidence="2">
    <location>
        <begin position="1"/>
        <end position="49"/>
    </location>
</feature>
<keyword evidence="3" id="KW-0812">Transmembrane</keyword>
<dbReference type="AlphaFoldDB" id="A0A6G0XB35"/>
<organism evidence="4 5">
    <name type="scientific">Aphanomyces euteiches</name>
    <dbReference type="NCBI Taxonomy" id="100861"/>
    <lineage>
        <taxon>Eukaryota</taxon>
        <taxon>Sar</taxon>
        <taxon>Stramenopiles</taxon>
        <taxon>Oomycota</taxon>
        <taxon>Saprolegniomycetes</taxon>
        <taxon>Saprolegniales</taxon>
        <taxon>Verrucalvaceae</taxon>
        <taxon>Aphanomyces</taxon>
    </lineage>
</organism>
<keyword evidence="5" id="KW-1185">Reference proteome</keyword>
<feature type="coiled-coil region" evidence="1">
    <location>
        <begin position="303"/>
        <end position="330"/>
    </location>
</feature>
<gene>
    <name evidence="4" type="ORF">Ae201684_006537</name>
</gene>
<feature type="compositionally biased region" description="Basic and acidic residues" evidence="2">
    <location>
        <begin position="1"/>
        <end position="19"/>
    </location>
</feature>
<accession>A0A6G0XB35</accession>
<sequence>MATEQRMRSLSHDESERNMTKVPSMTRFNSDSQSTAKVVDVSNPDATESKSASFRLDNVEKRFNHVVKMVKTAFVEDAYQKEMASNWMLVDTDEGEVHALDKALDTLRDAFLFTTSLAESKLDAHAHSIISNCEKVAERIFDQKESREVMVTNWNDSNLLTNLFNNLQEIKNLVIPPVNRRDKASEMKILKRIERFVSQMSSSVESMRSNMQSYLSDMDKVILECSTLLVEVITFLHMRSRTADFSGTGVAAGAAGLVAGILVTVTALLTAPMSAGLTLPFLVAGKGLIASGAATLAPCGLMLASHNKQLQGLSDLVRSLKARIEIMNQRREVLVTAYNACLEAEFNIQHVGAFCKDAVELEVSAEENAGPFIALVDKKLKLIQENIEIFASEPSLFHSCHDDEDDGNGLLYRDS</sequence>
<feature type="compositionally biased region" description="Polar residues" evidence="2">
    <location>
        <begin position="21"/>
        <end position="36"/>
    </location>
</feature>
<evidence type="ECO:0000313" key="4">
    <source>
        <dbReference type="EMBL" id="KAF0737369.1"/>
    </source>
</evidence>
<evidence type="ECO:0008006" key="6">
    <source>
        <dbReference type="Google" id="ProtNLM"/>
    </source>
</evidence>
<dbReference type="Proteomes" id="UP000481153">
    <property type="component" value="Unassembled WGS sequence"/>
</dbReference>
<proteinExistence type="predicted"/>
<keyword evidence="3" id="KW-1133">Transmembrane helix</keyword>
<dbReference type="VEuPathDB" id="FungiDB:AeMF1_021738"/>
<protein>
    <recommendedName>
        <fullName evidence="6">Transmembrane protein</fullName>
    </recommendedName>
</protein>
<keyword evidence="1" id="KW-0175">Coiled coil</keyword>
<name>A0A6G0XB35_9STRA</name>
<evidence type="ECO:0000256" key="2">
    <source>
        <dbReference type="SAM" id="MobiDB-lite"/>
    </source>
</evidence>
<evidence type="ECO:0000313" key="5">
    <source>
        <dbReference type="Proteomes" id="UP000481153"/>
    </source>
</evidence>
<evidence type="ECO:0000256" key="3">
    <source>
        <dbReference type="SAM" id="Phobius"/>
    </source>
</evidence>